<name>A0A1I6I741_9EURY</name>
<dbReference type="EC" id="3.1.4.-" evidence="1"/>
<dbReference type="Proteomes" id="UP000198531">
    <property type="component" value="Unassembled WGS sequence"/>
</dbReference>
<dbReference type="OrthoDB" id="9959at2157"/>
<dbReference type="PANTHER" id="PTHR11124">
    <property type="entry name" value="VACUOLAR SORTING PROTEIN VPS29"/>
    <property type="match status" value="1"/>
</dbReference>
<dbReference type="AlphaFoldDB" id="A0A1I6I741"/>
<evidence type="ECO:0000259" key="2">
    <source>
        <dbReference type="Pfam" id="PF12850"/>
    </source>
</evidence>
<dbReference type="RefSeq" id="WP_089808921.1">
    <property type="nucleotide sequence ID" value="NZ_FOYT01000002.1"/>
</dbReference>
<proteinExistence type="inferred from homology"/>
<evidence type="ECO:0000313" key="3">
    <source>
        <dbReference type="EMBL" id="SFR62523.1"/>
    </source>
</evidence>
<dbReference type="GO" id="GO:0016787">
    <property type="term" value="F:hydrolase activity"/>
    <property type="evidence" value="ECO:0007669"/>
    <property type="project" value="UniProtKB-UniRule"/>
</dbReference>
<accession>A0A1I6I741</accession>
<dbReference type="Pfam" id="PF12850">
    <property type="entry name" value="Metallophos_2"/>
    <property type="match status" value="1"/>
</dbReference>
<protein>
    <recommendedName>
        <fullName evidence="1">Phosphoesterase</fullName>
        <ecNumber evidence="1">3.1.4.-</ecNumber>
    </recommendedName>
</protein>
<dbReference type="NCBIfam" id="TIGR00040">
    <property type="entry name" value="yfcE"/>
    <property type="match status" value="1"/>
</dbReference>
<dbReference type="GO" id="GO:0046872">
    <property type="term" value="F:metal ion binding"/>
    <property type="evidence" value="ECO:0007669"/>
    <property type="project" value="UniProtKB-KW"/>
</dbReference>
<comment type="similarity">
    <text evidence="1">Belongs to the metallophosphoesterase superfamily. YfcE family.</text>
</comment>
<dbReference type="EMBL" id="FOYT01000002">
    <property type="protein sequence ID" value="SFR62523.1"/>
    <property type="molecule type" value="Genomic_DNA"/>
</dbReference>
<feature type="domain" description="Calcineurin-like phosphoesterase" evidence="2">
    <location>
        <begin position="4"/>
        <end position="157"/>
    </location>
</feature>
<evidence type="ECO:0000256" key="1">
    <source>
        <dbReference type="RuleBase" id="RU362039"/>
    </source>
</evidence>
<sequence length="168" mass="17537">MSVELAVVSDTHVPSREARIPDWVAGRIRAADHVVHAGDFDSPDAYDRVVELAGGAGNLTAVLGNIDPRSFDLPEVTTLSVEDALFVVTHGSGPREGYRERVAGAVRESGGPDAVGISGHTHEVMDEAFDGVRLLNPGSATGASPATEATMLTVIVEGSDVSATLHRE</sequence>
<keyword evidence="1" id="KW-0479">Metal-binding</keyword>
<dbReference type="InterPro" id="IPR029052">
    <property type="entry name" value="Metallo-depent_PP-like"/>
</dbReference>
<reference evidence="4" key="1">
    <citation type="submission" date="2016-10" db="EMBL/GenBank/DDBJ databases">
        <authorList>
            <person name="Varghese N."/>
            <person name="Submissions S."/>
        </authorList>
    </citation>
    <scope>NUCLEOTIDE SEQUENCE [LARGE SCALE GENOMIC DNA]</scope>
    <source>
        <strain evidence="4">CGMCC 1.7736</strain>
    </source>
</reference>
<comment type="cofactor">
    <cofactor evidence="1">
        <name>a divalent metal cation</name>
        <dbReference type="ChEBI" id="CHEBI:60240"/>
    </cofactor>
</comment>
<organism evidence="3 4">
    <name type="scientific">Halogeometricum rufum</name>
    <dbReference type="NCBI Taxonomy" id="553469"/>
    <lineage>
        <taxon>Archaea</taxon>
        <taxon>Methanobacteriati</taxon>
        <taxon>Methanobacteriota</taxon>
        <taxon>Stenosarchaea group</taxon>
        <taxon>Halobacteria</taxon>
        <taxon>Halobacteriales</taxon>
        <taxon>Haloferacaceae</taxon>
        <taxon>Halogeometricum</taxon>
    </lineage>
</organism>
<keyword evidence="4" id="KW-1185">Reference proteome</keyword>
<dbReference type="SUPFAM" id="SSF56300">
    <property type="entry name" value="Metallo-dependent phosphatases"/>
    <property type="match status" value="1"/>
</dbReference>
<dbReference type="InterPro" id="IPR000979">
    <property type="entry name" value="Phosphodiesterase_MJ0936/Vps29"/>
</dbReference>
<dbReference type="Gene3D" id="3.60.21.10">
    <property type="match status" value="1"/>
</dbReference>
<evidence type="ECO:0000313" key="4">
    <source>
        <dbReference type="Proteomes" id="UP000198531"/>
    </source>
</evidence>
<dbReference type="InterPro" id="IPR024654">
    <property type="entry name" value="Calcineurin-like_PHP_lpxH"/>
</dbReference>
<gene>
    <name evidence="3" type="ORF">SAMN04487947_2983</name>
</gene>
<dbReference type="STRING" id="553469.SAMN04487947_2983"/>